<evidence type="ECO:0000256" key="1">
    <source>
        <dbReference type="ARBA" id="ARBA00022729"/>
    </source>
</evidence>
<dbReference type="PANTHER" id="PTHR11575:SF23">
    <property type="entry name" value="5-NUCLEOTIDASE FAMILY PROTEIN"/>
    <property type="match status" value="1"/>
</dbReference>
<feature type="domain" description="Calcineurin-like phosphoesterase" evidence="3">
    <location>
        <begin position="7"/>
        <end position="200"/>
    </location>
</feature>
<dbReference type="InterPro" id="IPR011240">
    <property type="entry name" value="Pesterase_YunD"/>
</dbReference>
<dbReference type="InterPro" id="IPR004843">
    <property type="entry name" value="Calcineurin-like_PHP"/>
</dbReference>
<dbReference type="SUPFAM" id="SSF55816">
    <property type="entry name" value="5'-nucleotidase (syn. UDP-sugar hydrolase), C-terminal domain"/>
    <property type="match status" value="1"/>
</dbReference>
<keyword evidence="1" id="KW-0732">Signal</keyword>
<evidence type="ECO:0000259" key="4">
    <source>
        <dbReference type="Pfam" id="PF02872"/>
    </source>
</evidence>
<name>A0ABY7WAX8_9BACI</name>
<dbReference type="Proteomes" id="UP001215143">
    <property type="component" value="Chromosome"/>
</dbReference>
<evidence type="ECO:0000313" key="6">
    <source>
        <dbReference type="Proteomes" id="UP001215143"/>
    </source>
</evidence>
<keyword evidence="2" id="KW-0547">Nucleotide-binding</keyword>
<dbReference type="CDD" id="cd00845">
    <property type="entry name" value="MPP_UshA_N_like"/>
    <property type="match status" value="1"/>
</dbReference>
<dbReference type="Pfam" id="PF00149">
    <property type="entry name" value="Metallophos"/>
    <property type="match status" value="1"/>
</dbReference>
<evidence type="ECO:0000259" key="3">
    <source>
        <dbReference type="Pfam" id="PF00149"/>
    </source>
</evidence>
<keyword evidence="2 5" id="KW-0378">Hydrolase</keyword>
<gene>
    <name evidence="5" type="ORF">PQ477_02470</name>
</gene>
<sequence length="452" mass="50216">MITTTITIYHTNDIHSGFQHWANIVGHIKRNQNENVRYVDLGDHADRANPMTEATGGIGNIQLLNEANVDFATIGNNEGVTFSQKMLDDMYSEADFNVIVANLFDRKTGLRPSWAVPHQIDTIAGLQIAYIGYTSAMTHFYEQLGWDVSYSIEGIQAHVNQLKDKVDAVILLSHLGLPKDEQIANEVEGITAIIGAHTHHSLQNGLKVKDTWITQAGKHGIFLGELTLVFENKDVISVQPTLIDPTSCKEDKGSKQLLESLNQEAVEALSQPIVSLVKPFEVKWFEPSVATQALCDALTEWCEEEIGMMNAGVLMESLPMGDVTYGDIHRICPHPINPCIVELTGKQLIETIRRAQTDDIVKLELKGFGFRGKVLGLMLFTGITITPTGILVNGQTIAETKLYRLATLDMYTFGFLFPHIANAEMKHYLLPEFLRDILAKLLQTGTNKLTFS</sequence>
<dbReference type="InterPro" id="IPR036907">
    <property type="entry name" value="5'-Nucleotdase_C_sf"/>
</dbReference>
<protein>
    <submittedName>
        <fullName evidence="5">Bifunctional UDP-sugar hydrolase/5'-nucleotidase</fullName>
    </submittedName>
</protein>
<dbReference type="InterPro" id="IPR029052">
    <property type="entry name" value="Metallo-depent_PP-like"/>
</dbReference>
<dbReference type="Gene3D" id="3.90.780.10">
    <property type="entry name" value="5'-Nucleotidase, C-terminal domain"/>
    <property type="match status" value="1"/>
</dbReference>
<dbReference type="EMBL" id="CP117834">
    <property type="protein sequence ID" value="WDF05853.1"/>
    <property type="molecule type" value="Genomic_DNA"/>
</dbReference>
<organism evidence="5 6">
    <name type="scientific">Shouchella hunanensis</name>
    <dbReference type="NCBI Taxonomy" id="766894"/>
    <lineage>
        <taxon>Bacteria</taxon>
        <taxon>Bacillati</taxon>
        <taxon>Bacillota</taxon>
        <taxon>Bacilli</taxon>
        <taxon>Bacillales</taxon>
        <taxon>Bacillaceae</taxon>
        <taxon>Shouchella</taxon>
    </lineage>
</organism>
<feature type="domain" description="5'-Nucleotidase C-terminal" evidence="4">
    <location>
        <begin position="285"/>
        <end position="409"/>
    </location>
</feature>
<dbReference type="InterPro" id="IPR006179">
    <property type="entry name" value="5_nucleotidase/apyrase"/>
</dbReference>
<dbReference type="InterPro" id="IPR008334">
    <property type="entry name" value="5'-Nucleotdase_C"/>
</dbReference>
<dbReference type="Gene3D" id="3.60.21.10">
    <property type="match status" value="1"/>
</dbReference>
<keyword evidence="6" id="KW-1185">Reference proteome</keyword>
<dbReference type="PIRSF" id="PIRSF036361">
    <property type="entry name" value="YunD"/>
    <property type="match status" value="1"/>
</dbReference>
<evidence type="ECO:0000256" key="2">
    <source>
        <dbReference type="RuleBase" id="RU362119"/>
    </source>
</evidence>
<dbReference type="GO" id="GO:0016787">
    <property type="term" value="F:hydrolase activity"/>
    <property type="evidence" value="ECO:0007669"/>
    <property type="project" value="UniProtKB-KW"/>
</dbReference>
<reference evidence="5 6" key="1">
    <citation type="submission" date="2023-02" db="EMBL/GenBank/DDBJ databases">
        <authorList>
            <person name="Liu G."/>
        </authorList>
    </citation>
    <scope>NUCLEOTIDE SEQUENCE [LARGE SCALE GENOMIC DNA]</scope>
    <source>
        <strain evidence="5 6">DSM 23008</strain>
    </source>
</reference>
<dbReference type="Pfam" id="PF02872">
    <property type="entry name" value="5_nucleotid_C"/>
    <property type="match status" value="1"/>
</dbReference>
<dbReference type="PANTHER" id="PTHR11575">
    <property type="entry name" value="5'-NUCLEOTIDASE-RELATED"/>
    <property type="match status" value="1"/>
</dbReference>
<proteinExistence type="inferred from homology"/>
<evidence type="ECO:0000313" key="5">
    <source>
        <dbReference type="EMBL" id="WDF05853.1"/>
    </source>
</evidence>
<dbReference type="PRINTS" id="PR01607">
    <property type="entry name" value="APYRASEFAMLY"/>
</dbReference>
<comment type="similarity">
    <text evidence="2">Belongs to the 5'-nucleotidase family.</text>
</comment>
<dbReference type="RefSeq" id="WP_274273537.1">
    <property type="nucleotide sequence ID" value="NZ_CP117834.1"/>
</dbReference>
<accession>A0ABY7WAX8</accession>
<dbReference type="SUPFAM" id="SSF56300">
    <property type="entry name" value="Metallo-dependent phosphatases"/>
    <property type="match status" value="1"/>
</dbReference>